<keyword evidence="3" id="KW-1185">Reference proteome</keyword>
<evidence type="ECO:0000256" key="1">
    <source>
        <dbReference type="SAM" id="MobiDB-lite"/>
    </source>
</evidence>
<evidence type="ECO:0000313" key="2">
    <source>
        <dbReference type="EMBL" id="CAL1356909.1"/>
    </source>
</evidence>
<feature type="region of interest" description="Disordered" evidence="1">
    <location>
        <begin position="1"/>
        <end position="25"/>
    </location>
</feature>
<feature type="compositionally biased region" description="Polar residues" evidence="1">
    <location>
        <begin position="87"/>
        <end position="97"/>
    </location>
</feature>
<sequence length="108" mass="11770">MPEEGGAWQSYPPPPRYGRFTVSRDKGPRLNEQTLAQKRKFTWSRSLDQVKESAGIWGVSSHQAGELVVNARMKNLLITASEGSSAQLSPATYTITPPASDGLIPKEG</sequence>
<dbReference type="AlphaFoldDB" id="A0AAV2CLJ7"/>
<reference evidence="2 3" key="1">
    <citation type="submission" date="2024-04" db="EMBL/GenBank/DDBJ databases">
        <authorList>
            <person name="Fracassetti M."/>
        </authorList>
    </citation>
    <scope>NUCLEOTIDE SEQUENCE [LARGE SCALE GENOMIC DNA]</scope>
</reference>
<dbReference type="Proteomes" id="UP001497516">
    <property type="component" value="Chromosome 1"/>
</dbReference>
<evidence type="ECO:0000313" key="3">
    <source>
        <dbReference type="Proteomes" id="UP001497516"/>
    </source>
</evidence>
<organism evidence="2 3">
    <name type="scientific">Linum trigynum</name>
    <dbReference type="NCBI Taxonomy" id="586398"/>
    <lineage>
        <taxon>Eukaryota</taxon>
        <taxon>Viridiplantae</taxon>
        <taxon>Streptophyta</taxon>
        <taxon>Embryophyta</taxon>
        <taxon>Tracheophyta</taxon>
        <taxon>Spermatophyta</taxon>
        <taxon>Magnoliopsida</taxon>
        <taxon>eudicotyledons</taxon>
        <taxon>Gunneridae</taxon>
        <taxon>Pentapetalae</taxon>
        <taxon>rosids</taxon>
        <taxon>fabids</taxon>
        <taxon>Malpighiales</taxon>
        <taxon>Linaceae</taxon>
        <taxon>Linum</taxon>
    </lineage>
</organism>
<feature type="region of interest" description="Disordered" evidence="1">
    <location>
        <begin position="87"/>
        <end position="108"/>
    </location>
</feature>
<gene>
    <name evidence="2" type="ORF">LTRI10_LOCUS4575</name>
</gene>
<proteinExistence type="predicted"/>
<protein>
    <submittedName>
        <fullName evidence="2">Uncharacterized protein</fullName>
    </submittedName>
</protein>
<name>A0AAV2CLJ7_9ROSI</name>
<dbReference type="EMBL" id="OZ034813">
    <property type="protein sequence ID" value="CAL1356909.1"/>
    <property type="molecule type" value="Genomic_DNA"/>
</dbReference>
<accession>A0AAV2CLJ7</accession>